<keyword evidence="3" id="KW-1185">Reference proteome</keyword>
<name>A0AAW5QRG6_9HYPH</name>
<accession>A0AAW5QRG6</accession>
<dbReference type="AlphaFoldDB" id="A0AAW5QRG6"/>
<organism evidence="2 3">
    <name type="scientific">Microbaculum marinisediminis</name>
    <dbReference type="NCBI Taxonomy" id="2931392"/>
    <lineage>
        <taxon>Bacteria</taxon>
        <taxon>Pseudomonadati</taxon>
        <taxon>Pseudomonadota</taxon>
        <taxon>Alphaproteobacteria</taxon>
        <taxon>Hyphomicrobiales</taxon>
        <taxon>Tepidamorphaceae</taxon>
        <taxon>Microbaculum</taxon>
    </lineage>
</organism>
<proteinExistence type="predicted"/>
<evidence type="ECO:0000313" key="3">
    <source>
        <dbReference type="Proteomes" id="UP001320898"/>
    </source>
</evidence>
<protein>
    <submittedName>
        <fullName evidence="2">Thioesterase family protein</fullName>
    </submittedName>
</protein>
<feature type="region of interest" description="Disordered" evidence="1">
    <location>
        <begin position="123"/>
        <end position="146"/>
    </location>
</feature>
<sequence length="286" mass="31539">MSPIETLRGFVNTWECDENDHLNVQFYIRFFEDAAGHFQVMAGVPEADRREPAVRHVRYHAELRVNAGVRVESFGVGDRQAVHMLYETTDGRLSATCLETYDDPPAGLSRALRRHGAELPEAAMPRSVDDSPVDAGAQGARPPGGYLTLGTRVRAQQCRPDGSVFDSAVIGINSDAAAHFWESTGIDRKWLEDHNFGRVAVEMKLTRTGPLRFGDLVHVISRPIAIARSTITFENRFVRSETGDVAAIMLVTGLTMNLETRRAAPLPEDKRARTEALIASQSANPS</sequence>
<dbReference type="SUPFAM" id="SSF54637">
    <property type="entry name" value="Thioesterase/thiol ester dehydrase-isomerase"/>
    <property type="match status" value="2"/>
</dbReference>
<dbReference type="EMBL" id="JALIDZ010000001">
    <property type="protein sequence ID" value="MCT8970671.1"/>
    <property type="molecule type" value="Genomic_DNA"/>
</dbReference>
<dbReference type="CDD" id="cd00586">
    <property type="entry name" value="4HBT"/>
    <property type="match status" value="1"/>
</dbReference>
<evidence type="ECO:0000313" key="2">
    <source>
        <dbReference type="EMBL" id="MCT8970671.1"/>
    </source>
</evidence>
<dbReference type="InterPro" id="IPR029069">
    <property type="entry name" value="HotDog_dom_sf"/>
</dbReference>
<dbReference type="RefSeq" id="WP_261614235.1">
    <property type="nucleotide sequence ID" value="NZ_JALIDZ010000001.1"/>
</dbReference>
<gene>
    <name evidence="2" type="ORF">MUB46_02245</name>
</gene>
<dbReference type="Proteomes" id="UP001320898">
    <property type="component" value="Unassembled WGS sequence"/>
</dbReference>
<dbReference type="Gene3D" id="3.10.129.10">
    <property type="entry name" value="Hotdog Thioesterase"/>
    <property type="match status" value="2"/>
</dbReference>
<comment type="caution">
    <text evidence="2">The sequence shown here is derived from an EMBL/GenBank/DDBJ whole genome shotgun (WGS) entry which is preliminary data.</text>
</comment>
<dbReference type="Pfam" id="PF13279">
    <property type="entry name" value="4HBT_2"/>
    <property type="match status" value="2"/>
</dbReference>
<reference evidence="2 3" key="1">
    <citation type="submission" date="2022-04" db="EMBL/GenBank/DDBJ databases">
        <authorList>
            <person name="Ye Y.-Q."/>
            <person name="Du Z.-J."/>
        </authorList>
    </citation>
    <scope>NUCLEOTIDE SEQUENCE [LARGE SCALE GENOMIC DNA]</scope>
    <source>
        <strain evidence="2 3">A6E488</strain>
    </source>
</reference>
<evidence type="ECO:0000256" key="1">
    <source>
        <dbReference type="SAM" id="MobiDB-lite"/>
    </source>
</evidence>